<protein>
    <recommendedName>
        <fullName evidence="1">Cyclin N-terminal domain-containing protein</fullName>
    </recommendedName>
</protein>
<dbReference type="GO" id="GO:0019901">
    <property type="term" value="F:protein kinase binding"/>
    <property type="evidence" value="ECO:0007669"/>
    <property type="project" value="InterPro"/>
</dbReference>
<feature type="domain" description="Cyclin N-terminal" evidence="1">
    <location>
        <begin position="32"/>
        <end position="159"/>
    </location>
</feature>
<dbReference type="AlphaFoldDB" id="A0A9P6WGM4"/>
<dbReference type="CDD" id="cd20557">
    <property type="entry name" value="CYCLIN_ScPCL1-like"/>
    <property type="match status" value="1"/>
</dbReference>
<dbReference type="Proteomes" id="UP000750334">
    <property type="component" value="Unassembled WGS sequence"/>
</dbReference>
<reference evidence="2 3" key="1">
    <citation type="submission" date="2020-11" db="EMBL/GenBank/DDBJ databases">
        <title>Kefir isolates.</title>
        <authorList>
            <person name="Marcisauskas S."/>
            <person name="Kim Y."/>
            <person name="Blasche S."/>
        </authorList>
    </citation>
    <scope>NUCLEOTIDE SEQUENCE [LARGE SCALE GENOMIC DNA]</scope>
    <source>
        <strain evidence="2 3">OG2</strain>
    </source>
</reference>
<dbReference type="EMBL" id="PUHR01000004">
    <property type="protein sequence ID" value="KAG0672206.1"/>
    <property type="molecule type" value="Genomic_DNA"/>
</dbReference>
<dbReference type="PANTHER" id="PTHR15615">
    <property type="match status" value="1"/>
</dbReference>
<dbReference type="PIRSF" id="PIRSF016511">
    <property type="entry name" value="Cyclin_Pcl"/>
    <property type="match status" value="1"/>
</dbReference>
<evidence type="ECO:0000259" key="1">
    <source>
        <dbReference type="Pfam" id="PF00134"/>
    </source>
</evidence>
<dbReference type="OrthoDB" id="10250320at2759"/>
<dbReference type="InterPro" id="IPR036915">
    <property type="entry name" value="Cyclin-like_sf"/>
</dbReference>
<name>A0A9P6WGM4_MAUEX</name>
<dbReference type="InterPro" id="IPR013922">
    <property type="entry name" value="Cyclin_PHO80-like"/>
</dbReference>
<dbReference type="GO" id="GO:0051726">
    <property type="term" value="P:regulation of cell cycle"/>
    <property type="evidence" value="ECO:0007669"/>
    <property type="project" value="InterPro"/>
</dbReference>
<sequence>MSEQYYKALNSLMRSNVTEDMITFLCGCTNQVIKTVTTSETKYPSPPNSPDNEKFSNDNLPSLSRFIKKLVRYTNVYTPTLLTTAVYLRRLKAVLPRDATGVPSTTHRIFLACLILSAKNHNDSSPLNKHWTKYTDGLFTLEDVNLMERQLLQLLNWNMVVQQEELIDTMQSLIKPIISKSRQNNMISNVYKMPRNESYSSNMSSSSTLVGSQADLRRLKEPIMEEPQLSSSTRTGWNLEQVMSRYGF</sequence>
<gene>
    <name evidence="2" type="ORF">C6P45_003681</name>
</gene>
<dbReference type="SUPFAM" id="SSF47954">
    <property type="entry name" value="Cyclin-like"/>
    <property type="match status" value="1"/>
</dbReference>
<proteinExistence type="predicted"/>
<dbReference type="GO" id="GO:0016538">
    <property type="term" value="F:cyclin-dependent protein serine/threonine kinase regulator activity"/>
    <property type="evidence" value="ECO:0007669"/>
    <property type="project" value="TreeGrafter"/>
</dbReference>
<dbReference type="InterPro" id="IPR006671">
    <property type="entry name" value="Cyclin_N"/>
</dbReference>
<dbReference type="GO" id="GO:0005634">
    <property type="term" value="C:nucleus"/>
    <property type="evidence" value="ECO:0007669"/>
    <property type="project" value="TreeGrafter"/>
</dbReference>
<dbReference type="Gene3D" id="1.10.472.10">
    <property type="entry name" value="Cyclin-like"/>
    <property type="match status" value="1"/>
</dbReference>
<dbReference type="InterPro" id="IPR012104">
    <property type="entry name" value="PHO85_cyclin_1/2/9"/>
</dbReference>
<dbReference type="Pfam" id="PF00134">
    <property type="entry name" value="Cyclin_N"/>
    <property type="match status" value="1"/>
</dbReference>
<dbReference type="PANTHER" id="PTHR15615:SF114">
    <property type="entry name" value="PHO85 CYCLIN-1"/>
    <property type="match status" value="1"/>
</dbReference>
<keyword evidence="3" id="KW-1185">Reference proteome</keyword>
<evidence type="ECO:0000313" key="3">
    <source>
        <dbReference type="Proteomes" id="UP000750334"/>
    </source>
</evidence>
<comment type="caution">
    <text evidence="2">The sequence shown here is derived from an EMBL/GenBank/DDBJ whole genome shotgun (WGS) entry which is preliminary data.</text>
</comment>
<accession>A0A9P6WGM4</accession>
<evidence type="ECO:0000313" key="2">
    <source>
        <dbReference type="EMBL" id="KAG0672206.1"/>
    </source>
</evidence>
<organism evidence="2 3">
    <name type="scientific">Maudiozyma exigua</name>
    <name type="common">Yeast</name>
    <name type="synonym">Kazachstania exigua</name>
    <dbReference type="NCBI Taxonomy" id="34358"/>
    <lineage>
        <taxon>Eukaryota</taxon>
        <taxon>Fungi</taxon>
        <taxon>Dikarya</taxon>
        <taxon>Ascomycota</taxon>
        <taxon>Saccharomycotina</taxon>
        <taxon>Saccharomycetes</taxon>
        <taxon>Saccharomycetales</taxon>
        <taxon>Saccharomycetaceae</taxon>
        <taxon>Maudiozyma</taxon>
    </lineage>
</organism>
<dbReference type="GO" id="GO:0000307">
    <property type="term" value="C:cyclin-dependent protein kinase holoenzyme complex"/>
    <property type="evidence" value="ECO:0007669"/>
    <property type="project" value="UniProtKB-ARBA"/>
</dbReference>